<feature type="region of interest" description="Disordered" evidence="6">
    <location>
        <begin position="73"/>
        <end position="99"/>
    </location>
</feature>
<proteinExistence type="predicted"/>
<feature type="transmembrane region" description="Helical" evidence="7">
    <location>
        <begin position="12"/>
        <end position="30"/>
    </location>
</feature>
<dbReference type="PANTHER" id="PTHR30071">
    <property type="entry name" value="HEME EXPORTER PROTEIN C"/>
    <property type="match status" value="1"/>
</dbReference>
<feature type="transmembrane region" description="Helical" evidence="7">
    <location>
        <begin position="320"/>
        <end position="342"/>
    </location>
</feature>
<feature type="transmembrane region" description="Helical" evidence="7">
    <location>
        <begin position="200"/>
        <end position="228"/>
    </location>
</feature>
<dbReference type="PANTHER" id="PTHR30071:SF1">
    <property type="entry name" value="CYTOCHROME B_B6 PROTEIN-RELATED"/>
    <property type="match status" value="1"/>
</dbReference>
<protein>
    <submittedName>
        <fullName evidence="9">Cytochrome c-type biogenesis protein CcsB</fullName>
    </submittedName>
</protein>
<keyword evidence="4 7" id="KW-1133">Transmembrane helix</keyword>
<evidence type="ECO:0000256" key="2">
    <source>
        <dbReference type="ARBA" id="ARBA00022692"/>
    </source>
</evidence>
<dbReference type="Pfam" id="PF01578">
    <property type="entry name" value="Cytochrom_C_asm"/>
    <property type="match status" value="1"/>
</dbReference>
<feature type="transmembrane region" description="Helical" evidence="7">
    <location>
        <begin position="256"/>
        <end position="279"/>
    </location>
</feature>
<gene>
    <name evidence="9" type="ORF">IW256_000382</name>
</gene>
<dbReference type="EMBL" id="JADOUA010000001">
    <property type="protein sequence ID" value="MBG6086269.1"/>
    <property type="molecule type" value="Genomic_DNA"/>
</dbReference>
<dbReference type="RefSeq" id="WP_307828702.1">
    <property type="nucleotide sequence ID" value="NZ_BAABES010000013.1"/>
</dbReference>
<dbReference type="GO" id="GO:0017004">
    <property type="term" value="P:cytochrome complex assembly"/>
    <property type="evidence" value="ECO:0007669"/>
    <property type="project" value="UniProtKB-KW"/>
</dbReference>
<evidence type="ECO:0000256" key="5">
    <source>
        <dbReference type="ARBA" id="ARBA00023136"/>
    </source>
</evidence>
<dbReference type="AlphaFoldDB" id="A0A931GNC6"/>
<evidence type="ECO:0000256" key="3">
    <source>
        <dbReference type="ARBA" id="ARBA00022748"/>
    </source>
</evidence>
<dbReference type="InterPro" id="IPR002541">
    <property type="entry name" value="Cyt_c_assembly"/>
</dbReference>
<dbReference type="NCBIfam" id="TIGR03144">
    <property type="entry name" value="cytochr_II_ccsB"/>
    <property type="match status" value="1"/>
</dbReference>
<dbReference type="InterPro" id="IPR017562">
    <property type="entry name" value="Cyt_c_biogenesis_CcsA"/>
</dbReference>
<dbReference type="GO" id="GO:0005886">
    <property type="term" value="C:plasma membrane"/>
    <property type="evidence" value="ECO:0007669"/>
    <property type="project" value="TreeGrafter"/>
</dbReference>
<evidence type="ECO:0000256" key="4">
    <source>
        <dbReference type="ARBA" id="ARBA00022989"/>
    </source>
</evidence>
<keyword evidence="3" id="KW-0201">Cytochrome c-type biogenesis</keyword>
<evidence type="ECO:0000313" key="9">
    <source>
        <dbReference type="EMBL" id="MBG6086269.1"/>
    </source>
</evidence>
<feature type="transmembrane region" description="Helical" evidence="7">
    <location>
        <begin position="143"/>
        <end position="160"/>
    </location>
</feature>
<organism evidence="9 10">
    <name type="scientific">Actinomadura viridis</name>
    <dbReference type="NCBI Taxonomy" id="58110"/>
    <lineage>
        <taxon>Bacteria</taxon>
        <taxon>Bacillati</taxon>
        <taxon>Actinomycetota</taxon>
        <taxon>Actinomycetes</taxon>
        <taxon>Streptosporangiales</taxon>
        <taxon>Thermomonosporaceae</taxon>
        <taxon>Actinomadura</taxon>
    </lineage>
</organism>
<feature type="transmembrane region" description="Helical" evidence="7">
    <location>
        <begin position="109"/>
        <end position="131"/>
    </location>
</feature>
<feature type="domain" description="Cytochrome c assembly protein" evidence="8">
    <location>
        <begin position="137"/>
        <end position="346"/>
    </location>
</feature>
<keyword evidence="5 7" id="KW-0472">Membrane</keyword>
<evidence type="ECO:0000259" key="8">
    <source>
        <dbReference type="Pfam" id="PF01578"/>
    </source>
</evidence>
<keyword evidence="2 7" id="KW-0812">Transmembrane</keyword>
<keyword evidence="10" id="KW-1185">Reference proteome</keyword>
<feature type="compositionally biased region" description="Low complexity" evidence="6">
    <location>
        <begin position="73"/>
        <end position="87"/>
    </location>
</feature>
<name>A0A931GNC6_9ACTN</name>
<sequence>MGSADLANLSDKLMLTTVVLYIVAMVAYAADLGFGRRRAATAGTEEGTGAESEAGAEAKEKAKVLVGAGGAAPADGAATATAGTADADTGDEAGDEAATGRRQVDWARLAITMNVLGWAAHLGTILTRGLAAERWPWGNMYEFLVAIAFAAVSAFLVVLWRFKARFLGAFVSLAAVVALGVANIWLYSSVGPLVPALNSYWIAIHVSAAIIATGAFTVAGASTILYLIKARQEARGAVAGSGPLAHVPGADVLDRLALRVTMFAFPIWTAAIIMGAIWADEAWGRYWGWDPKEIWSFITWVVYAAYLHARATAGWKGRKAAILSLVAFAALMFNFFGVNYMFSGLHSYA</sequence>
<dbReference type="GO" id="GO:0020037">
    <property type="term" value="F:heme binding"/>
    <property type="evidence" value="ECO:0007669"/>
    <property type="project" value="InterPro"/>
</dbReference>
<reference evidence="9" key="1">
    <citation type="submission" date="2020-11" db="EMBL/GenBank/DDBJ databases">
        <title>Sequencing the genomes of 1000 actinobacteria strains.</title>
        <authorList>
            <person name="Klenk H.-P."/>
        </authorList>
    </citation>
    <scope>NUCLEOTIDE SEQUENCE</scope>
    <source>
        <strain evidence="9">DSM 43175</strain>
    </source>
</reference>
<feature type="transmembrane region" description="Helical" evidence="7">
    <location>
        <begin position="167"/>
        <end position="188"/>
    </location>
</feature>
<evidence type="ECO:0000313" key="10">
    <source>
        <dbReference type="Proteomes" id="UP000614047"/>
    </source>
</evidence>
<comment type="caution">
    <text evidence="9">The sequence shown here is derived from an EMBL/GenBank/DDBJ whole genome shotgun (WGS) entry which is preliminary data.</text>
</comment>
<accession>A0A931GNC6</accession>
<feature type="transmembrane region" description="Helical" evidence="7">
    <location>
        <begin position="294"/>
        <end position="313"/>
    </location>
</feature>
<evidence type="ECO:0000256" key="7">
    <source>
        <dbReference type="SAM" id="Phobius"/>
    </source>
</evidence>
<dbReference type="InterPro" id="IPR045062">
    <property type="entry name" value="Cyt_c_biogenesis_CcsA/CcmC"/>
</dbReference>
<evidence type="ECO:0000256" key="1">
    <source>
        <dbReference type="ARBA" id="ARBA00004141"/>
    </source>
</evidence>
<dbReference type="Proteomes" id="UP000614047">
    <property type="component" value="Unassembled WGS sequence"/>
</dbReference>
<evidence type="ECO:0000256" key="6">
    <source>
        <dbReference type="SAM" id="MobiDB-lite"/>
    </source>
</evidence>
<comment type="subcellular location">
    <subcellularLocation>
        <location evidence="1">Membrane</location>
        <topology evidence="1">Multi-pass membrane protein</topology>
    </subcellularLocation>
</comment>